<dbReference type="VEuPathDB" id="VectorBase:AMEC011090"/>
<dbReference type="AlphaFoldDB" id="A0A182TZC7"/>
<protein>
    <submittedName>
        <fullName evidence="3">LprI domain-containing protein</fullName>
    </submittedName>
</protein>
<feature type="chain" id="PRO_5008137497" evidence="1">
    <location>
        <begin position="17"/>
        <end position="151"/>
    </location>
</feature>
<name>A0A182TZC7_9DIPT</name>
<reference evidence="4" key="1">
    <citation type="submission" date="2014-01" db="EMBL/GenBank/DDBJ databases">
        <title>The Genome Sequence of Anopheles melas CM1001059_A (V2).</title>
        <authorList>
            <consortium name="The Broad Institute Genomics Platform"/>
            <person name="Neafsey D.E."/>
            <person name="Besansky N."/>
            <person name="Howell P."/>
            <person name="Walton C."/>
            <person name="Young S.K."/>
            <person name="Zeng Q."/>
            <person name="Gargeya S."/>
            <person name="Fitzgerald M."/>
            <person name="Haas B."/>
            <person name="Abouelleil A."/>
            <person name="Allen A.W."/>
            <person name="Alvarado L."/>
            <person name="Arachchi H.M."/>
            <person name="Berlin A.M."/>
            <person name="Chapman S.B."/>
            <person name="Gainer-Dewar J."/>
            <person name="Goldberg J."/>
            <person name="Griggs A."/>
            <person name="Gujja S."/>
            <person name="Hansen M."/>
            <person name="Howarth C."/>
            <person name="Imamovic A."/>
            <person name="Ireland A."/>
            <person name="Larimer J."/>
            <person name="McCowan C."/>
            <person name="Murphy C."/>
            <person name="Pearson M."/>
            <person name="Poon T.W."/>
            <person name="Priest M."/>
            <person name="Roberts A."/>
            <person name="Saif S."/>
            <person name="Shea T."/>
            <person name="Sisk P."/>
            <person name="Sykes S."/>
            <person name="Wortman J."/>
            <person name="Nusbaum C."/>
            <person name="Birren B."/>
        </authorList>
    </citation>
    <scope>NUCLEOTIDE SEQUENCE [LARGE SCALE GENOMIC DNA]</scope>
    <source>
        <strain evidence="4">CM1001059</strain>
    </source>
</reference>
<evidence type="ECO:0000256" key="1">
    <source>
        <dbReference type="SAM" id="SignalP"/>
    </source>
</evidence>
<reference evidence="3" key="2">
    <citation type="submission" date="2020-05" db="UniProtKB">
        <authorList>
            <consortium name="EnsemblMetazoa"/>
        </authorList>
    </citation>
    <scope>IDENTIFICATION</scope>
    <source>
        <strain evidence="3">CM1001059</strain>
    </source>
</reference>
<sequence>MRLVMLFGFTSLLVLALPCGAAEEGAVPSQRQLREACSMSGSQADLNACLREKLGHSQHAVERAESALFAAFEQWDESAEQVRTGQGRARAARQSFIEYRERQCALATSVGGGAIGHALETRRLACTAELNYQRAQQLEALALELRARPSS</sequence>
<evidence type="ECO:0000313" key="3">
    <source>
        <dbReference type="EnsemblMetazoa" id="AMEC011090-PA"/>
    </source>
</evidence>
<accession>A0A182TZC7</accession>
<dbReference type="Gene3D" id="1.20.1270.180">
    <property type="match status" value="1"/>
</dbReference>
<dbReference type="Proteomes" id="UP000075902">
    <property type="component" value="Unassembled WGS sequence"/>
</dbReference>
<proteinExistence type="predicted"/>
<feature type="signal peptide" evidence="1">
    <location>
        <begin position="1"/>
        <end position="16"/>
    </location>
</feature>
<keyword evidence="4" id="KW-1185">Reference proteome</keyword>
<keyword evidence="1" id="KW-0732">Signal</keyword>
<evidence type="ECO:0000259" key="2">
    <source>
        <dbReference type="Pfam" id="PF07007"/>
    </source>
</evidence>
<evidence type="ECO:0000313" key="4">
    <source>
        <dbReference type="Proteomes" id="UP000075902"/>
    </source>
</evidence>
<dbReference type="Pfam" id="PF07007">
    <property type="entry name" value="LprI"/>
    <property type="match status" value="1"/>
</dbReference>
<feature type="domain" description="Lysozyme inhibitor LprI-like N-terminal" evidence="2">
    <location>
        <begin position="37"/>
        <end position="138"/>
    </location>
</feature>
<organism evidence="3 4">
    <name type="scientific">Anopheles melas</name>
    <dbReference type="NCBI Taxonomy" id="34690"/>
    <lineage>
        <taxon>Eukaryota</taxon>
        <taxon>Metazoa</taxon>
        <taxon>Ecdysozoa</taxon>
        <taxon>Arthropoda</taxon>
        <taxon>Hexapoda</taxon>
        <taxon>Insecta</taxon>
        <taxon>Pterygota</taxon>
        <taxon>Neoptera</taxon>
        <taxon>Endopterygota</taxon>
        <taxon>Diptera</taxon>
        <taxon>Nematocera</taxon>
        <taxon>Culicoidea</taxon>
        <taxon>Culicidae</taxon>
        <taxon>Anophelinae</taxon>
        <taxon>Anopheles</taxon>
    </lineage>
</organism>
<dbReference type="EnsemblMetazoa" id="AMEC011090-RA">
    <property type="protein sequence ID" value="AMEC011090-PA"/>
    <property type="gene ID" value="AMEC011090"/>
</dbReference>
<dbReference type="InterPro" id="IPR009739">
    <property type="entry name" value="LprI-like_N"/>
</dbReference>